<feature type="domain" description="Histidine kinase/HSP90-like ATPase" evidence="3">
    <location>
        <begin position="75"/>
        <end position="195"/>
    </location>
</feature>
<keyword evidence="4" id="KW-0547">Nucleotide-binding</keyword>
<dbReference type="SUPFAM" id="SSF55874">
    <property type="entry name" value="ATPase domain of HSP90 chaperone/DNA topoisomerase II/histidine kinase"/>
    <property type="match status" value="1"/>
</dbReference>
<organism evidence="4 5">
    <name type="scientific">Streptomyces ficellus</name>
    <dbReference type="NCBI Taxonomy" id="1977088"/>
    <lineage>
        <taxon>Bacteria</taxon>
        <taxon>Bacillati</taxon>
        <taxon>Actinomycetota</taxon>
        <taxon>Actinomycetes</taxon>
        <taxon>Kitasatosporales</taxon>
        <taxon>Streptomycetaceae</taxon>
        <taxon>Streptomyces</taxon>
    </lineage>
</organism>
<dbReference type="InterPro" id="IPR003594">
    <property type="entry name" value="HATPase_dom"/>
</dbReference>
<feature type="region of interest" description="Disordered" evidence="2">
    <location>
        <begin position="144"/>
        <end position="169"/>
    </location>
</feature>
<dbReference type="GO" id="GO:0005524">
    <property type="term" value="F:ATP binding"/>
    <property type="evidence" value="ECO:0007669"/>
    <property type="project" value="UniProtKB-KW"/>
</dbReference>
<keyword evidence="4" id="KW-0067">ATP-binding</keyword>
<dbReference type="AlphaFoldDB" id="A0A6I6FT70"/>
<evidence type="ECO:0000256" key="2">
    <source>
        <dbReference type="SAM" id="MobiDB-lite"/>
    </source>
</evidence>
<evidence type="ECO:0000313" key="5">
    <source>
        <dbReference type="Proteomes" id="UP000422572"/>
    </source>
</evidence>
<gene>
    <name evidence="4" type="ORF">EIZ62_24090</name>
</gene>
<proteinExistence type="predicted"/>
<dbReference type="InterPro" id="IPR050267">
    <property type="entry name" value="Anti-sigma-factor_SerPK"/>
</dbReference>
<keyword evidence="1" id="KW-0723">Serine/threonine-protein kinase</keyword>
<dbReference type="InterPro" id="IPR036890">
    <property type="entry name" value="HATPase_C_sf"/>
</dbReference>
<evidence type="ECO:0000259" key="3">
    <source>
        <dbReference type="Pfam" id="PF13581"/>
    </source>
</evidence>
<dbReference type="KEGG" id="sfic:EIZ62_24090"/>
<dbReference type="OrthoDB" id="2696823at2"/>
<reference evidence="4 5" key="1">
    <citation type="submission" date="2018-12" db="EMBL/GenBank/DDBJ databases">
        <title>Complete genome sequence of Streptomyces ficellus NRRL8067, the producer of ficellomycin, feldamycin and nojirimycin.</title>
        <authorList>
            <person name="Zhang H."/>
            <person name="Yue R."/>
            <person name="Liu Y."/>
            <person name="Li M."/>
            <person name="Mu H."/>
            <person name="Zhang J."/>
        </authorList>
    </citation>
    <scope>NUCLEOTIDE SEQUENCE [LARGE SCALE GENOMIC DNA]</scope>
    <source>
        <strain evidence="4 5">NRRL 8067</strain>
    </source>
</reference>
<dbReference type="CDD" id="cd16936">
    <property type="entry name" value="HATPase_RsbW-like"/>
    <property type="match status" value="1"/>
</dbReference>
<dbReference type="PANTHER" id="PTHR35526">
    <property type="entry name" value="ANTI-SIGMA-F FACTOR RSBW-RELATED"/>
    <property type="match status" value="1"/>
</dbReference>
<sequence>MPPSAVASGSFPAGARGGTTPMPPFRRRRSRACSPPRAYAAPTIRGVPMPRPATLVPPGTCSRRTPPGTHCCELAADVGATHSLRTWIAGLLDRWQLRRLHDDLALIATELATNAVEHAGTSARVTLALREAEPGRRVVRLEVEDTGPGFDPRSATPVRPGPDPGESCSGRGLQLVAALSCAWGARPTDTGQLVWAELSA</sequence>
<keyword evidence="1" id="KW-0808">Transferase</keyword>
<dbReference type="PANTHER" id="PTHR35526:SF3">
    <property type="entry name" value="ANTI-SIGMA-F FACTOR RSBW"/>
    <property type="match status" value="1"/>
</dbReference>
<accession>A0A6I6FT70</accession>
<dbReference type="Gene3D" id="3.30.565.10">
    <property type="entry name" value="Histidine kinase-like ATPase, C-terminal domain"/>
    <property type="match status" value="1"/>
</dbReference>
<dbReference type="Pfam" id="PF13581">
    <property type="entry name" value="HATPase_c_2"/>
    <property type="match status" value="1"/>
</dbReference>
<dbReference type="EMBL" id="CP034279">
    <property type="protein sequence ID" value="QGV80978.1"/>
    <property type="molecule type" value="Genomic_DNA"/>
</dbReference>
<keyword evidence="5" id="KW-1185">Reference proteome</keyword>
<name>A0A6I6FT70_9ACTN</name>
<evidence type="ECO:0000256" key="1">
    <source>
        <dbReference type="ARBA" id="ARBA00022527"/>
    </source>
</evidence>
<protein>
    <submittedName>
        <fullName evidence="4">ATP-binding protein</fullName>
    </submittedName>
</protein>
<keyword evidence="1" id="KW-0418">Kinase</keyword>
<evidence type="ECO:0000313" key="4">
    <source>
        <dbReference type="EMBL" id="QGV80978.1"/>
    </source>
</evidence>
<dbReference type="Proteomes" id="UP000422572">
    <property type="component" value="Chromosome"/>
</dbReference>
<feature type="region of interest" description="Disordered" evidence="2">
    <location>
        <begin position="1"/>
        <end position="31"/>
    </location>
</feature>
<dbReference type="GO" id="GO:0004674">
    <property type="term" value="F:protein serine/threonine kinase activity"/>
    <property type="evidence" value="ECO:0007669"/>
    <property type="project" value="UniProtKB-KW"/>
</dbReference>